<evidence type="ECO:0000256" key="1">
    <source>
        <dbReference type="SAM" id="MobiDB-lite"/>
    </source>
</evidence>
<feature type="domain" description="Mor transcription activator" evidence="2">
    <location>
        <begin position="76"/>
        <end position="139"/>
    </location>
</feature>
<dbReference type="SUPFAM" id="SSF46689">
    <property type="entry name" value="Homeodomain-like"/>
    <property type="match status" value="1"/>
</dbReference>
<sequence length="141" mass="15810">MDAIQQEARHGAGLDPGGSEEMQEWSALDWDALPRGLREIKDLIGPGAALILAEEYGGGQLYVPCRIRESHPLVQLIGHEKVQRLSLAYGGDKLHVPKVDAIERQFRRRRILSLRQTGRSIASLAREFNLTCRRVRQICSA</sequence>
<dbReference type="InterPro" id="IPR009057">
    <property type="entry name" value="Homeodomain-like_sf"/>
</dbReference>
<evidence type="ECO:0000313" key="4">
    <source>
        <dbReference type="Proteomes" id="UP000503251"/>
    </source>
</evidence>
<dbReference type="InterPro" id="IPR014875">
    <property type="entry name" value="Mor_transcription_activator"/>
</dbReference>
<dbReference type="Proteomes" id="UP000503251">
    <property type="component" value="Chromosome"/>
</dbReference>
<gene>
    <name evidence="3" type="ORF">E8L03_00335</name>
</gene>
<protein>
    <recommendedName>
        <fullName evidence="2">Mor transcription activator domain-containing protein</fullName>
    </recommendedName>
</protein>
<evidence type="ECO:0000259" key="2">
    <source>
        <dbReference type="Pfam" id="PF08765"/>
    </source>
</evidence>
<dbReference type="Pfam" id="PF08765">
    <property type="entry name" value="Mor"/>
    <property type="match status" value="1"/>
</dbReference>
<dbReference type="RefSeq" id="WP_171266245.1">
    <property type="nucleotide sequence ID" value="NZ_CP039543.1"/>
</dbReference>
<feature type="region of interest" description="Disordered" evidence="1">
    <location>
        <begin position="1"/>
        <end position="20"/>
    </location>
</feature>
<organism evidence="3 4">
    <name type="scientific">Oceanidesulfovibrio marinus</name>
    <dbReference type="NCBI Taxonomy" id="370038"/>
    <lineage>
        <taxon>Bacteria</taxon>
        <taxon>Pseudomonadati</taxon>
        <taxon>Thermodesulfobacteriota</taxon>
        <taxon>Desulfovibrionia</taxon>
        <taxon>Desulfovibrionales</taxon>
        <taxon>Desulfovibrionaceae</taxon>
        <taxon>Oceanidesulfovibrio</taxon>
    </lineage>
</organism>
<proteinExistence type="predicted"/>
<keyword evidence="4" id="KW-1185">Reference proteome</keyword>
<accession>A0ABX6NA41</accession>
<name>A0ABX6NA41_9BACT</name>
<evidence type="ECO:0000313" key="3">
    <source>
        <dbReference type="EMBL" id="QJT07455.1"/>
    </source>
</evidence>
<dbReference type="EMBL" id="CP039543">
    <property type="protein sequence ID" value="QJT07455.1"/>
    <property type="molecule type" value="Genomic_DNA"/>
</dbReference>
<reference evidence="3 4" key="1">
    <citation type="submission" date="2019-04" db="EMBL/GenBank/DDBJ databases">
        <title>Isolation and culture of sulfate reducing bacteria from the cold seep of the South China Sea.</title>
        <authorList>
            <person name="Sun C."/>
            <person name="Liu R."/>
        </authorList>
    </citation>
    <scope>NUCLEOTIDE SEQUENCE [LARGE SCALE GENOMIC DNA]</scope>
    <source>
        <strain evidence="3 4">CS1</strain>
    </source>
</reference>